<evidence type="ECO:0000256" key="1">
    <source>
        <dbReference type="ARBA" id="ARBA00004429"/>
    </source>
</evidence>
<dbReference type="CDD" id="cd06261">
    <property type="entry name" value="TM_PBP2"/>
    <property type="match status" value="1"/>
</dbReference>
<dbReference type="EMBL" id="FNUY01000001">
    <property type="protein sequence ID" value="SEF50791.1"/>
    <property type="molecule type" value="Genomic_DNA"/>
</dbReference>
<feature type="transmembrane region" description="Helical" evidence="8">
    <location>
        <begin position="56"/>
        <end position="80"/>
    </location>
</feature>
<dbReference type="AlphaFoldDB" id="A0A1H5SLR3"/>
<protein>
    <submittedName>
        <fullName evidence="10">Amino acid ABC transporter membrane protein 1, PAAT family</fullName>
    </submittedName>
</protein>
<organism evidence="10 11">
    <name type="scientific">Bosea lathyri</name>
    <dbReference type="NCBI Taxonomy" id="1036778"/>
    <lineage>
        <taxon>Bacteria</taxon>
        <taxon>Pseudomonadati</taxon>
        <taxon>Pseudomonadota</taxon>
        <taxon>Alphaproteobacteria</taxon>
        <taxon>Hyphomicrobiales</taxon>
        <taxon>Boseaceae</taxon>
        <taxon>Bosea</taxon>
    </lineage>
</organism>
<keyword evidence="7 8" id="KW-0472">Membrane</keyword>
<proteinExistence type="inferred from homology"/>
<dbReference type="GO" id="GO:0043190">
    <property type="term" value="C:ATP-binding cassette (ABC) transporter complex"/>
    <property type="evidence" value="ECO:0007669"/>
    <property type="project" value="InterPro"/>
</dbReference>
<gene>
    <name evidence="10" type="ORF">SAMN04488115_101299</name>
</gene>
<evidence type="ECO:0000259" key="9">
    <source>
        <dbReference type="PROSITE" id="PS50928"/>
    </source>
</evidence>
<keyword evidence="11" id="KW-1185">Reference proteome</keyword>
<accession>A0A1H5SLR3</accession>
<dbReference type="OrthoDB" id="7341446at2"/>
<evidence type="ECO:0000313" key="11">
    <source>
        <dbReference type="Proteomes" id="UP000236743"/>
    </source>
</evidence>
<dbReference type="Proteomes" id="UP000236743">
    <property type="component" value="Unassembled WGS sequence"/>
</dbReference>
<dbReference type="Gene3D" id="1.10.3720.10">
    <property type="entry name" value="MetI-like"/>
    <property type="match status" value="1"/>
</dbReference>
<keyword evidence="5 8" id="KW-0812">Transmembrane</keyword>
<dbReference type="NCBIfam" id="TIGR01726">
    <property type="entry name" value="HEQRo_perm_3TM"/>
    <property type="match status" value="1"/>
</dbReference>
<dbReference type="Pfam" id="PF00528">
    <property type="entry name" value="BPD_transp_1"/>
    <property type="match status" value="1"/>
</dbReference>
<dbReference type="GO" id="GO:0006865">
    <property type="term" value="P:amino acid transport"/>
    <property type="evidence" value="ECO:0007669"/>
    <property type="project" value="TreeGrafter"/>
</dbReference>
<keyword evidence="4" id="KW-1003">Cell membrane</keyword>
<dbReference type="RefSeq" id="WP_103870694.1">
    <property type="nucleotide sequence ID" value="NZ_FNUY01000001.1"/>
</dbReference>
<comment type="subcellular location">
    <subcellularLocation>
        <location evidence="1">Cell inner membrane</location>
        <topology evidence="1">Multi-pass membrane protein</topology>
    </subcellularLocation>
    <subcellularLocation>
        <location evidence="8">Cell membrane</location>
        <topology evidence="8">Multi-pass membrane protein</topology>
    </subcellularLocation>
</comment>
<evidence type="ECO:0000256" key="8">
    <source>
        <dbReference type="RuleBase" id="RU363032"/>
    </source>
</evidence>
<dbReference type="InterPro" id="IPR035906">
    <property type="entry name" value="MetI-like_sf"/>
</dbReference>
<feature type="transmembrane region" description="Helical" evidence="8">
    <location>
        <begin position="190"/>
        <end position="212"/>
    </location>
</feature>
<sequence>MAYQFEFADVFAYWPELLRGALHTLVLSGLAMVIGMVVAVLGALGKTSGPRWLQWILDAYIEVIRNTPFLIQIFMIYFGLPAAGVRLSSETAALLALVVNVGAYGIEIIRAGIESISKGQIEAGKSLGLRPLQIFRYIILKPSIQAIYPSLTSQFILLMLNSSVCSAIAAGELTAAAGDIQSRNFRSFEVYFVVTCMYFAMSVLFWGAFAAIERAWLRKPSLR</sequence>
<evidence type="ECO:0000313" key="10">
    <source>
        <dbReference type="EMBL" id="SEF50791.1"/>
    </source>
</evidence>
<dbReference type="InterPro" id="IPR000515">
    <property type="entry name" value="MetI-like"/>
</dbReference>
<dbReference type="PANTHER" id="PTHR30614">
    <property type="entry name" value="MEMBRANE COMPONENT OF AMINO ACID ABC TRANSPORTER"/>
    <property type="match status" value="1"/>
</dbReference>
<dbReference type="GO" id="GO:0022857">
    <property type="term" value="F:transmembrane transporter activity"/>
    <property type="evidence" value="ECO:0007669"/>
    <property type="project" value="InterPro"/>
</dbReference>
<evidence type="ECO:0000256" key="3">
    <source>
        <dbReference type="ARBA" id="ARBA00022448"/>
    </source>
</evidence>
<evidence type="ECO:0000256" key="2">
    <source>
        <dbReference type="ARBA" id="ARBA00010072"/>
    </source>
</evidence>
<evidence type="ECO:0000256" key="7">
    <source>
        <dbReference type="ARBA" id="ARBA00023136"/>
    </source>
</evidence>
<feature type="transmembrane region" description="Helical" evidence="8">
    <location>
        <begin position="20"/>
        <end position="44"/>
    </location>
</feature>
<dbReference type="PANTHER" id="PTHR30614:SF35">
    <property type="entry name" value="ABC TRANSPORTER PERMEASE PROTEIN"/>
    <property type="match status" value="1"/>
</dbReference>
<evidence type="ECO:0000256" key="6">
    <source>
        <dbReference type="ARBA" id="ARBA00022989"/>
    </source>
</evidence>
<evidence type="ECO:0000256" key="5">
    <source>
        <dbReference type="ARBA" id="ARBA00022692"/>
    </source>
</evidence>
<feature type="domain" description="ABC transmembrane type-1" evidence="9">
    <location>
        <begin position="21"/>
        <end position="209"/>
    </location>
</feature>
<dbReference type="InterPro" id="IPR043429">
    <property type="entry name" value="ArtM/GltK/GlnP/TcyL/YhdX-like"/>
</dbReference>
<dbReference type="InterPro" id="IPR010065">
    <property type="entry name" value="AA_ABC_transptr_permease_3TM"/>
</dbReference>
<reference evidence="10 11" key="1">
    <citation type="submission" date="2016-10" db="EMBL/GenBank/DDBJ databases">
        <authorList>
            <person name="de Groot N.N."/>
        </authorList>
    </citation>
    <scope>NUCLEOTIDE SEQUENCE [LARGE SCALE GENOMIC DNA]</scope>
    <source>
        <strain evidence="10 11">DSM 26656</strain>
    </source>
</reference>
<name>A0A1H5SLR3_9HYPH</name>
<comment type="similarity">
    <text evidence="2">Belongs to the binding-protein-dependent transport system permease family. HisMQ subfamily.</text>
</comment>
<keyword evidence="6 8" id="KW-1133">Transmembrane helix</keyword>
<keyword evidence="3 8" id="KW-0813">Transport</keyword>
<dbReference type="PROSITE" id="PS50928">
    <property type="entry name" value="ABC_TM1"/>
    <property type="match status" value="1"/>
</dbReference>
<feature type="transmembrane region" description="Helical" evidence="8">
    <location>
        <begin position="157"/>
        <end position="178"/>
    </location>
</feature>
<evidence type="ECO:0000256" key="4">
    <source>
        <dbReference type="ARBA" id="ARBA00022475"/>
    </source>
</evidence>
<dbReference type="SUPFAM" id="SSF161098">
    <property type="entry name" value="MetI-like"/>
    <property type="match status" value="1"/>
</dbReference>